<sequence length="338" mass="35574">MGWQEELRRLDAELAQGGITVEQHRKQREEVLAEASGIPEPSKAGTAAATEHTQAERKPGSSALLETDVPTTAPSPADQRATDSMPYPKAAPPTPAELTMPITKVPTAPAASVKQQAQRALPSPPPQRAGGRRTWLLIGFAAFISLAVVIGGAWWFGVVGQEPTRGHAVAGSGPDQPRPSLEDRLPTLPGRPSPQNSTMSVGRGVELGLYPAAQADAMRRSGAEEVVYRSSAEGPDLTDGYTVLVVPTPSARQAGELADALTLSVTAEGFEASPLSEEPEVTVLSRADSASRVNVVWYVSGDSAVGVGVSQSADSPDSELRQRLRDTLTVVERALPRS</sequence>
<dbReference type="AlphaFoldDB" id="A0A7X5ZTN6"/>
<evidence type="ECO:0000256" key="1">
    <source>
        <dbReference type="SAM" id="MobiDB-lite"/>
    </source>
</evidence>
<feature type="region of interest" description="Disordered" evidence="1">
    <location>
        <begin position="166"/>
        <end position="199"/>
    </location>
</feature>
<evidence type="ECO:0000256" key="2">
    <source>
        <dbReference type="SAM" id="Phobius"/>
    </source>
</evidence>
<keyword evidence="2" id="KW-1133">Transmembrane helix</keyword>
<feature type="transmembrane region" description="Helical" evidence="2">
    <location>
        <begin position="135"/>
        <end position="156"/>
    </location>
</feature>
<reference evidence="3 4" key="1">
    <citation type="submission" date="2020-03" db="EMBL/GenBank/DDBJ databases">
        <title>Sequencing the genomes of 1000 actinobacteria strains.</title>
        <authorList>
            <person name="Klenk H.-P."/>
        </authorList>
    </citation>
    <scope>NUCLEOTIDE SEQUENCE [LARGE SCALE GENOMIC DNA]</scope>
    <source>
        <strain evidence="3 4">DSM 45685</strain>
    </source>
</reference>
<evidence type="ECO:0000313" key="4">
    <source>
        <dbReference type="Proteomes" id="UP000545493"/>
    </source>
</evidence>
<accession>A0A7X5ZTN6</accession>
<proteinExistence type="predicted"/>
<keyword evidence="2" id="KW-0812">Transmembrane</keyword>
<dbReference type="RefSeq" id="WP_167176697.1">
    <property type="nucleotide sequence ID" value="NZ_JAAOYM010000002.1"/>
</dbReference>
<dbReference type="EMBL" id="JAAOYM010000002">
    <property type="protein sequence ID" value="NIJ14500.1"/>
    <property type="molecule type" value="Genomic_DNA"/>
</dbReference>
<gene>
    <name evidence="3" type="ORF">FHU38_004901</name>
</gene>
<organism evidence="3 4">
    <name type="scientific">Saccharomonospora amisosensis</name>
    <dbReference type="NCBI Taxonomy" id="1128677"/>
    <lineage>
        <taxon>Bacteria</taxon>
        <taxon>Bacillati</taxon>
        <taxon>Actinomycetota</taxon>
        <taxon>Actinomycetes</taxon>
        <taxon>Pseudonocardiales</taxon>
        <taxon>Pseudonocardiaceae</taxon>
        <taxon>Saccharomonospora</taxon>
    </lineage>
</organism>
<name>A0A7X5ZTN6_9PSEU</name>
<keyword evidence="2" id="KW-0472">Membrane</keyword>
<feature type="compositionally biased region" description="Basic and acidic residues" evidence="1">
    <location>
        <begin position="22"/>
        <end position="31"/>
    </location>
</feature>
<evidence type="ECO:0000313" key="3">
    <source>
        <dbReference type="EMBL" id="NIJ14500.1"/>
    </source>
</evidence>
<dbReference type="Proteomes" id="UP000545493">
    <property type="component" value="Unassembled WGS sequence"/>
</dbReference>
<feature type="region of interest" description="Disordered" evidence="1">
    <location>
        <begin position="20"/>
        <end position="129"/>
    </location>
</feature>
<comment type="caution">
    <text evidence="3">The sequence shown here is derived from an EMBL/GenBank/DDBJ whole genome shotgun (WGS) entry which is preliminary data.</text>
</comment>
<protein>
    <submittedName>
        <fullName evidence="3">Uncharacterized protein</fullName>
    </submittedName>
</protein>
<keyword evidence="4" id="KW-1185">Reference proteome</keyword>